<dbReference type="EMBL" id="JAHXRF010000014">
    <property type="protein sequence ID" value="MBW4866228.1"/>
    <property type="molecule type" value="Genomic_DNA"/>
</dbReference>
<comment type="caution">
    <text evidence="4">The sequence shown here is derived from an EMBL/GenBank/DDBJ whole genome shotgun (WGS) entry which is preliminary data.</text>
</comment>
<dbReference type="RefSeq" id="WP_219427953.1">
    <property type="nucleotide sequence ID" value="NZ_JAHXRD010000013.1"/>
</dbReference>
<reference evidence="4" key="1">
    <citation type="submission" date="2021-07" db="EMBL/GenBank/DDBJ databases">
        <title>Genomic diversity and antimicrobial resistance of Prevotella spp. isolated from chronic lung disease airways.</title>
        <authorList>
            <person name="Webb K.A."/>
            <person name="Olagoke O.S."/>
            <person name="Baird T."/>
            <person name="Neill J."/>
            <person name="Pham A."/>
            <person name="Wells T.J."/>
            <person name="Ramsay K.A."/>
            <person name="Bell S.C."/>
            <person name="Sarovich D.S."/>
            <person name="Price E.P."/>
        </authorList>
    </citation>
    <scope>NUCLEOTIDE SEQUENCE</scope>
    <source>
        <strain evidence="4">SCHI0047.S.3</strain>
    </source>
</reference>
<protein>
    <submittedName>
        <fullName evidence="4">DUF1735 domain-containing protein</fullName>
    </submittedName>
</protein>
<evidence type="ECO:0000256" key="1">
    <source>
        <dbReference type="SAM" id="SignalP"/>
    </source>
</evidence>
<dbReference type="InterPro" id="IPR013728">
    <property type="entry name" value="BT_3987-like_N"/>
</dbReference>
<gene>
    <name evidence="4" type="ORF">KZY68_09465</name>
</gene>
<evidence type="ECO:0000259" key="2">
    <source>
        <dbReference type="Pfam" id="PF08522"/>
    </source>
</evidence>
<keyword evidence="1" id="KW-0732">Signal</keyword>
<sequence length="357" mass="39139">MKVTKYISIALMTAFAFALDSCKNGNPEFSDYEGGSSVYFARQHVVRNVVLGNDETRDNTDDNNHVFYIVSTMGGTYHGRDITLETAVDNSLCDRLYFEDGVTPVKPMPANYYSIPSTTVSYNGSFQGRLQVKLEDAFFNDPASVTGTYVIPIVIKGQVGADRILSGTPAIEGSTPSRTNAAAWNIAPKDYVLYCVKYMNPWSGYYLRSGEDKITHNGNTETKIRKGASVEKNEVCQITTKSLKECIFPVSINKTVKDAHGNDVVQAVTCRLKLSFDDNGNCAVSSETSGMTATGTGKFTSKGATNEKAWGGKNRDLLTLEYRIDFGGGLTMESKDEFVAQTRGNTNGVVEFKPQYK</sequence>
<feature type="chain" id="PRO_5043958030" evidence="1">
    <location>
        <begin position="19"/>
        <end position="357"/>
    </location>
</feature>
<dbReference type="Proteomes" id="UP001196873">
    <property type="component" value="Unassembled WGS sequence"/>
</dbReference>
<evidence type="ECO:0000313" key="5">
    <source>
        <dbReference type="Proteomes" id="UP001196873"/>
    </source>
</evidence>
<accession>A0AAW4NMJ3</accession>
<feature type="domain" description="BT-3987-like N-terminal" evidence="2">
    <location>
        <begin position="37"/>
        <end position="160"/>
    </location>
</feature>
<evidence type="ECO:0000313" key="4">
    <source>
        <dbReference type="EMBL" id="MBW4866228.1"/>
    </source>
</evidence>
<evidence type="ECO:0000259" key="3">
    <source>
        <dbReference type="Pfam" id="PF18620"/>
    </source>
</evidence>
<dbReference type="AlphaFoldDB" id="A0AAW4NMJ3"/>
<name>A0AAW4NMJ3_9BACT</name>
<organism evidence="4 5">
    <name type="scientific">Segatella salivae</name>
    <dbReference type="NCBI Taxonomy" id="228604"/>
    <lineage>
        <taxon>Bacteria</taxon>
        <taxon>Pseudomonadati</taxon>
        <taxon>Bacteroidota</taxon>
        <taxon>Bacteroidia</taxon>
        <taxon>Bacteroidales</taxon>
        <taxon>Prevotellaceae</taxon>
        <taxon>Segatella</taxon>
    </lineage>
</organism>
<dbReference type="InterPro" id="IPR040580">
    <property type="entry name" value="DUF5627"/>
</dbReference>
<feature type="signal peptide" evidence="1">
    <location>
        <begin position="1"/>
        <end position="18"/>
    </location>
</feature>
<proteinExistence type="predicted"/>
<dbReference type="Pfam" id="PF18620">
    <property type="entry name" value="DUF5627"/>
    <property type="match status" value="1"/>
</dbReference>
<dbReference type="Pfam" id="PF08522">
    <property type="entry name" value="BT_3987-like_N"/>
    <property type="match status" value="1"/>
</dbReference>
<feature type="domain" description="DUF5627" evidence="3">
    <location>
        <begin position="201"/>
        <end position="344"/>
    </location>
</feature>